<dbReference type="FunFam" id="2.30.30.140:FF:000022">
    <property type="entry name" value="Hydrogenase assembly chaperone HybG"/>
    <property type="match status" value="1"/>
</dbReference>
<organism evidence="2 3">
    <name type="scientific">Rahnella woolbedingensis</name>
    <dbReference type="NCBI Taxonomy" id="1510574"/>
    <lineage>
        <taxon>Bacteria</taxon>
        <taxon>Pseudomonadati</taxon>
        <taxon>Pseudomonadota</taxon>
        <taxon>Gammaproteobacteria</taxon>
        <taxon>Enterobacterales</taxon>
        <taxon>Yersiniaceae</taxon>
        <taxon>Rahnella</taxon>
    </lineage>
</organism>
<evidence type="ECO:0000313" key="3">
    <source>
        <dbReference type="Proteomes" id="UP000284908"/>
    </source>
</evidence>
<proteinExistence type="inferred from homology"/>
<dbReference type="PROSITE" id="PS01097">
    <property type="entry name" value="HUPF_HYPC"/>
    <property type="match status" value="1"/>
</dbReference>
<accession>A0A419NB94</accession>
<dbReference type="InterPro" id="IPR019812">
    <property type="entry name" value="Hydgase_assmbl_chp_CS"/>
</dbReference>
<dbReference type="GO" id="GO:0005506">
    <property type="term" value="F:iron ion binding"/>
    <property type="evidence" value="ECO:0007669"/>
    <property type="project" value="TreeGrafter"/>
</dbReference>
<comment type="similarity">
    <text evidence="1">Belongs to the HupF/HypC family.</text>
</comment>
<dbReference type="PANTHER" id="PTHR35177:SF2">
    <property type="entry name" value="HYDROGENASE MATURATION FACTOR HYBG"/>
    <property type="match status" value="1"/>
</dbReference>
<name>A0A419NB94_9GAMM</name>
<comment type="caution">
    <text evidence="2">The sequence shown here is derived from an EMBL/GenBank/DDBJ whole genome shotgun (WGS) entry which is preliminary data.</text>
</comment>
<dbReference type="Proteomes" id="UP000284908">
    <property type="component" value="Unassembled WGS sequence"/>
</dbReference>
<dbReference type="Pfam" id="PF01455">
    <property type="entry name" value="HupF_HypC"/>
    <property type="match status" value="1"/>
</dbReference>
<dbReference type="Gene3D" id="2.30.30.140">
    <property type="match status" value="1"/>
</dbReference>
<dbReference type="PANTHER" id="PTHR35177">
    <property type="entry name" value="HYDROGENASE MATURATION FACTOR HYBG"/>
    <property type="match status" value="1"/>
</dbReference>
<dbReference type="EMBL" id="RAHH01000007">
    <property type="protein sequence ID" value="RJT45437.1"/>
    <property type="molecule type" value="Genomic_DNA"/>
</dbReference>
<dbReference type="NCBIfam" id="TIGR00074">
    <property type="entry name" value="hypC_hupF"/>
    <property type="match status" value="1"/>
</dbReference>
<dbReference type="OrthoDB" id="9806017at2"/>
<dbReference type="SUPFAM" id="SSF159127">
    <property type="entry name" value="HupF/HypC-like"/>
    <property type="match status" value="1"/>
</dbReference>
<evidence type="ECO:0000313" key="2">
    <source>
        <dbReference type="EMBL" id="RJT45437.1"/>
    </source>
</evidence>
<evidence type="ECO:0000256" key="1">
    <source>
        <dbReference type="ARBA" id="ARBA00006018"/>
    </source>
</evidence>
<gene>
    <name evidence="2" type="primary">hypC</name>
    <name evidence="2" type="ORF">D6C13_07615</name>
</gene>
<reference evidence="2 3" key="1">
    <citation type="submission" date="2018-09" db="EMBL/GenBank/DDBJ databases">
        <authorList>
            <person name="Le Fleche-Mateos A."/>
        </authorList>
    </citation>
    <scope>NUCLEOTIDE SEQUENCE [LARGE SCALE GENOMIC DNA]</scope>
    <source>
        <strain evidence="2 3">DSM 27399</strain>
    </source>
</reference>
<sequence>MCIGIPGQIVALHEQQPDHAWAQVCGLRREVNIALVCEGDREALIGCWVLIHVGFALSRLDEQEALDTLDALHAMEEVEADVALFLGAGESR</sequence>
<protein>
    <submittedName>
        <fullName evidence="2">HypC/HybG/HupF family hydrogenase formation chaperone</fullName>
    </submittedName>
</protein>
<dbReference type="PRINTS" id="PR00445">
    <property type="entry name" value="HUPFHYPC"/>
</dbReference>
<dbReference type="AlphaFoldDB" id="A0A419NB94"/>
<dbReference type="RefSeq" id="WP_120132190.1">
    <property type="nucleotide sequence ID" value="NZ_RAHH01000007.1"/>
</dbReference>
<dbReference type="Gene3D" id="6.10.250.910">
    <property type="match status" value="1"/>
</dbReference>
<dbReference type="GO" id="GO:1902670">
    <property type="term" value="F:carbon dioxide binding"/>
    <property type="evidence" value="ECO:0007669"/>
    <property type="project" value="TreeGrafter"/>
</dbReference>
<dbReference type="GO" id="GO:0051604">
    <property type="term" value="P:protein maturation"/>
    <property type="evidence" value="ECO:0007669"/>
    <property type="project" value="TreeGrafter"/>
</dbReference>
<keyword evidence="3" id="KW-1185">Reference proteome</keyword>
<dbReference type="InterPro" id="IPR001109">
    <property type="entry name" value="Hydrogenase_HupF/HypC"/>
</dbReference>